<protein>
    <submittedName>
        <fullName evidence="1">Hemoglobin protease</fullName>
        <ecNumber evidence="1">3.4.21.-</ecNumber>
    </submittedName>
</protein>
<dbReference type="InterPro" id="IPR011050">
    <property type="entry name" value="Pectin_lyase_fold/virulence"/>
</dbReference>
<evidence type="ECO:0000313" key="2">
    <source>
        <dbReference type="Proteomes" id="UP000254741"/>
    </source>
</evidence>
<organism evidence="1 2">
    <name type="scientific">Salmonella enterica subsp. arizonae</name>
    <dbReference type="NCBI Taxonomy" id="59203"/>
    <lineage>
        <taxon>Bacteria</taxon>
        <taxon>Pseudomonadati</taxon>
        <taxon>Pseudomonadota</taxon>
        <taxon>Gammaproteobacteria</taxon>
        <taxon>Enterobacterales</taxon>
        <taxon>Enterobacteriaceae</taxon>
        <taxon>Salmonella</taxon>
    </lineage>
</organism>
<proteinExistence type="predicted"/>
<dbReference type="EC" id="3.4.21.-" evidence="1"/>
<dbReference type="InterPro" id="IPR012332">
    <property type="entry name" value="Autotransporter_pectin_lyase_C"/>
</dbReference>
<sequence length="80" mass="8328">MNGVQGDNLHKIGEGVLKVNGTGINPGGLKVGDGTVILAQRPDEDGKVQAFSSVNIASGRPTVILTDSRQVNPDNISWGF</sequence>
<evidence type="ECO:0000313" key="1">
    <source>
        <dbReference type="EMBL" id="SUG48147.1"/>
    </source>
</evidence>
<dbReference type="GO" id="GO:0006508">
    <property type="term" value="P:proteolysis"/>
    <property type="evidence" value="ECO:0007669"/>
    <property type="project" value="UniProtKB-KW"/>
</dbReference>
<gene>
    <name evidence="1" type="primary">sepA_1</name>
    <name evidence="1" type="ORF">NCTC8297_03440</name>
</gene>
<name>A0A379TBV6_SALER</name>
<dbReference type="SUPFAM" id="SSF51126">
    <property type="entry name" value="Pectin lyase-like"/>
    <property type="match status" value="1"/>
</dbReference>
<dbReference type="AlphaFoldDB" id="A0A379TBV6"/>
<keyword evidence="1" id="KW-0378">Hydrolase</keyword>
<reference evidence="1 2" key="1">
    <citation type="submission" date="2018-06" db="EMBL/GenBank/DDBJ databases">
        <authorList>
            <consortium name="Pathogen Informatics"/>
            <person name="Doyle S."/>
        </authorList>
    </citation>
    <scope>NUCLEOTIDE SEQUENCE [LARGE SCALE GENOMIC DNA]</scope>
    <source>
        <strain evidence="1 2">NCTC8297</strain>
    </source>
</reference>
<keyword evidence="1" id="KW-0645">Protease</keyword>
<dbReference type="Gene3D" id="2.160.20.20">
    <property type="match status" value="1"/>
</dbReference>
<dbReference type="GO" id="GO:0008233">
    <property type="term" value="F:peptidase activity"/>
    <property type="evidence" value="ECO:0007669"/>
    <property type="project" value="UniProtKB-KW"/>
</dbReference>
<dbReference type="Proteomes" id="UP000254741">
    <property type="component" value="Unassembled WGS sequence"/>
</dbReference>
<dbReference type="EMBL" id="UGXG01000002">
    <property type="protein sequence ID" value="SUG48147.1"/>
    <property type="molecule type" value="Genomic_DNA"/>
</dbReference>
<accession>A0A379TBV6</accession>